<dbReference type="OrthoDB" id="10395006at2759"/>
<gene>
    <name evidence="1" type="ORF">FCALED_LOCUS15758</name>
</gene>
<proteinExistence type="predicted"/>
<name>A0A9N9IM22_9GLOM</name>
<evidence type="ECO:0000313" key="1">
    <source>
        <dbReference type="EMBL" id="CAG8742959.1"/>
    </source>
</evidence>
<keyword evidence="2" id="KW-1185">Reference proteome</keyword>
<dbReference type="AlphaFoldDB" id="A0A9N9IM22"/>
<sequence>RRRLRYLQYFLATLNTKVDVMLLPTGYNSNQSPSTEKFCDYDQCSILLDTEDS</sequence>
<feature type="non-terminal residue" evidence="1">
    <location>
        <position position="1"/>
    </location>
</feature>
<organism evidence="1 2">
    <name type="scientific">Funneliformis caledonium</name>
    <dbReference type="NCBI Taxonomy" id="1117310"/>
    <lineage>
        <taxon>Eukaryota</taxon>
        <taxon>Fungi</taxon>
        <taxon>Fungi incertae sedis</taxon>
        <taxon>Mucoromycota</taxon>
        <taxon>Glomeromycotina</taxon>
        <taxon>Glomeromycetes</taxon>
        <taxon>Glomerales</taxon>
        <taxon>Glomeraceae</taxon>
        <taxon>Funneliformis</taxon>
    </lineage>
</organism>
<dbReference type="EMBL" id="CAJVPQ010015551">
    <property type="protein sequence ID" value="CAG8742959.1"/>
    <property type="molecule type" value="Genomic_DNA"/>
</dbReference>
<comment type="caution">
    <text evidence="1">The sequence shown here is derived from an EMBL/GenBank/DDBJ whole genome shotgun (WGS) entry which is preliminary data.</text>
</comment>
<evidence type="ECO:0000313" key="2">
    <source>
        <dbReference type="Proteomes" id="UP000789570"/>
    </source>
</evidence>
<protein>
    <submittedName>
        <fullName evidence="1">8351_t:CDS:1</fullName>
    </submittedName>
</protein>
<dbReference type="Proteomes" id="UP000789570">
    <property type="component" value="Unassembled WGS sequence"/>
</dbReference>
<reference evidence="1" key="1">
    <citation type="submission" date="2021-06" db="EMBL/GenBank/DDBJ databases">
        <authorList>
            <person name="Kallberg Y."/>
            <person name="Tangrot J."/>
            <person name="Rosling A."/>
        </authorList>
    </citation>
    <scope>NUCLEOTIDE SEQUENCE</scope>
    <source>
        <strain evidence="1">UK204</strain>
    </source>
</reference>
<accession>A0A9N9IM22</accession>